<reference evidence="2" key="1">
    <citation type="submission" date="2017-01" db="EMBL/GenBank/DDBJ databases">
        <authorList>
            <person name="Varghese N."/>
            <person name="Submissions S."/>
        </authorList>
    </citation>
    <scope>NUCLEOTIDE SEQUENCE [LARGE SCALE GENOMIC DNA]</scope>
    <source>
        <strain evidence="2">DSM 15366</strain>
    </source>
</reference>
<dbReference type="EMBL" id="FTMA01000003">
    <property type="protein sequence ID" value="SIQ74321.1"/>
    <property type="molecule type" value="Genomic_DNA"/>
</dbReference>
<sequence>MTKSFIDQVNIIEQFSDNYSIEEMSIIREELRKDIHQRLKELNNE</sequence>
<dbReference type="Proteomes" id="UP000186953">
    <property type="component" value="Unassembled WGS sequence"/>
</dbReference>
<name>A0A1N6V8V6_9FLAO</name>
<accession>A0A1N6V8V6</accession>
<evidence type="ECO:0000313" key="2">
    <source>
        <dbReference type="Proteomes" id="UP000186953"/>
    </source>
</evidence>
<evidence type="ECO:0000313" key="1">
    <source>
        <dbReference type="EMBL" id="SIQ74321.1"/>
    </source>
</evidence>
<protein>
    <submittedName>
        <fullName evidence="1">Uncharacterized protein</fullName>
    </submittedName>
</protein>
<gene>
    <name evidence="1" type="ORF">SAMN05421797_10338</name>
</gene>
<dbReference type="AlphaFoldDB" id="A0A1N6V8V6"/>
<organism evidence="1 2">
    <name type="scientific">Maribacter ulvicola</name>
    <dbReference type="NCBI Taxonomy" id="228959"/>
    <lineage>
        <taxon>Bacteria</taxon>
        <taxon>Pseudomonadati</taxon>
        <taxon>Bacteroidota</taxon>
        <taxon>Flavobacteriia</taxon>
        <taxon>Flavobacteriales</taxon>
        <taxon>Flavobacteriaceae</taxon>
        <taxon>Maribacter</taxon>
    </lineage>
</organism>
<proteinExistence type="predicted"/>
<keyword evidence="2" id="KW-1185">Reference proteome</keyword>
<dbReference type="RefSeq" id="WP_159439016.1">
    <property type="nucleotide sequence ID" value="NZ_FTMA01000003.1"/>
</dbReference>